<organism evidence="1 2">
    <name type="scientific">Ensete ventricosum</name>
    <name type="common">Abyssinian banana</name>
    <name type="synonym">Musa ensete</name>
    <dbReference type="NCBI Taxonomy" id="4639"/>
    <lineage>
        <taxon>Eukaryota</taxon>
        <taxon>Viridiplantae</taxon>
        <taxon>Streptophyta</taxon>
        <taxon>Embryophyta</taxon>
        <taxon>Tracheophyta</taxon>
        <taxon>Spermatophyta</taxon>
        <taxon>Magnoliopsida</taxon>
        <taxon>Liliopsida</taxon>
        <taxon>Zingiberales</taxon>
        <taxon>Musaceae</taxon>
        <taxon>Ensete</taxon>
    </lineage>
</organism>
<comment type="caution">
    <text evidence="1">The sequence shown here is derived from an EMBL/GenBank/DDBJ whole genome shotgun (WGS) entry which is preliminary data.</text>
</comment>
<protein>
    <submittedName>
        <fullName evidence="1">Uncharacterized protein</fullName>
    </submittedName>
</protein>
<evidence type="ECO:0000313" key="2">
    <source>
        <dbReference type="Proteomes" id="UP000287651"/>
    </source>
</evidence>
<proteinExistence type="predicted"/>
<sequence length="101" mass="12058">MKIRLDGFREGEHYFRYHRTPEASMVDMTAIHLEGDAIHWYNWFEHTQGVPTWRQFKSSMLICFGPSKYESIDRQLDRPSMRTSTDNFLIEPQGRLYGIDL</sequence>
<evidence type="ECO:0000313" key="1">
    <source>
        <dbReference type="EMBL" id="RRT46408.1"/>
    </source>
</evidence>
<accession>A0A426Y3P9</accession>
<dbReference type="AlphaFoldDB" id="A0A426Y3P9"/>
<gene>
    <name evidence="1" type="ORF">B296_00052158</name>
</gene>
<dbReference type="Proteomes" id="UP000287651">
    <property type="component" value="Unassembled WGS sequence"/>
</dbReference>
<name>A0A426Y3P9_ENSVE</name>
<dbReference type="EMBL" id="AMZH03015223">
    <property type="protein sequence ID" value="RRT46408.1"/>
    <property type="molecule type" value="Genomic_DNA"/>
</dbReference>
<reference evidence="1 2" key="1">
    <citation type="journal article" date="2014" name="Agronomy (Basel)">
        <title>A Draft Genome Sequence for Ensete ventricosum, the Drought-Tolerant Tree Against Hunger.</title>
        <authorList>
            <person name="Harrison J."/>
            <person name="Moore K.A."/>
            <person name="Paszkiewicz K."/>
            <person name="Jones T."/>
            <person name="Grant M."/>
            <person name="Ambacheew D."/>
            <person name="Muzemil S."/>
            <person name="Studholme D.J."/>
        </authorList>
    </citation>
    <scope>NUCLEOTIDE SEQUENCE [LARGE SCALE GENOMIC DNA]</scope>
</reference>